<keyword evidence="1" id="KW-1133">Transmembrane helix</keyword>
<name>A0ABS5GPS3_9GAMM</name>
<dbReference type="RefSeq" id="WP_212513361.1">
    <property type="nucleotide sequence ID" value="NZ_CAWQDX010000040.1"/>
</dbReference>
<reference evidence="2 3" key="1">
    <citation type="submission" date="2021-04" db="EMBL/GenBank/DDBJ databases">
        <title>Draft Genome of Aeromonas popoffii ID682, isolated from a natural water source in Idaho.</title>
        <authorList>
            <person name="Testerman T."/>
            <person name="Graf J."/>
        </authorList>
    </citation>
    <scope>NUCLEOTIDE SEQUENCE [LARGE SCALE GENOMIC DNA]</scope>
    <source>
        <strain evidence="2 3">ID682</strain>
    </source>
</reference>
<proteinExistence type="predicted"/>
<keyword evidence="1" id="KW-0472">Membrane</keyword>
<feature type="transmembrane region" description="Helical" evidence="1">
    <location>
        <begin position="41"/>
        <end position="69"/>
    </location>
</feature>
<protein>
    <submittedName>
        <fullName evidence="2">Uncharacterized protein</fullName>
    </submittedName>
</protein>
<evidence type="ECO:0000313" key="2">
    <source>
        <dbReference type="EMBL" id="MBR7629116.1"/>
    </source>
</evidence>
<organism evidence="2 3">
    <name type="scientific">Aeromonas popoffii</name>
    <dbReference type="NCBI Taxonomy" id="70856"/>
    <lineage>
        <taxon>Bacteria</taxon>
        <taxon>Pseudomonadati</taxon>
        <taxon>Pseudomonadota</taxon>
        <taxon>Gammaproteobacteria</taxon>
        <taxon>Aeromonadales</taxon>
        <taxon>Aeromonadaceae</taxon>
        <taxon>Aeromonas</taxon>
    </lineage>
</organism>
<feature type="non-terminal residue" evidence="2">
    <location>
        <position position="1"/>
    </location>
</feature>
<evidence type="ECO:0000256" key="1">
    <source>
        <dbReference type="SAM" id="Phobius"/>
    </source>
</evidence>
<keyword evidence="1" id="KW-0812">Transmembrane</keyword>
<gene>
    <name evidence="2" type="ORF">KAT72_08765</name>
</gene>
<dbReference type="Proteomes" id="UP000675653">
    <property type="component" value="Unassembled WGS sequence"/>
</dbReference>
<comment type="caution">
    <text evidence="2">The sequence shown here is derived from an EMBL/GenBank/DDBJ whole genome shotgun (WGS) entry which is preliminary data.</text>
</comment>
<feature type="transmembrane region" description="Helical" evidence="1">
    <location>
        <begin position="75"/>
        <end position="94"/>
    </location>
</feature>
<keyword evidence="3" id="KW-1185">Reference proteome</keyword>
<dbReference type="EMBL" id="JAGRZL010000019">
    <property type="protein sequence ID" value="MBR7629116.1"/>
    <property type="molecule type" value="Genomic_DNA"/>
</dbReference>
<accession>A0ABS5GPS3</accession>
<sequence length="113" mass="12557">QLDLQAQIFFRLNVFCQLSGECFEFVLVHLLTHEGILLKSYLFVGGYTIGFTGSTSTLTPFISGAIHFVHCTLRLYHLLLCLMVAVVMAATSLLHQSPSNKDAIVGQLRPLYP</sequence>
<evidence type="ECO:0000313" key="3">
    <source>
        <dbReference type="Proteomes" id="UP000675653"/>
    </source>
</evidence>